<feature type="transmembrane region" description="Helical" evidence="1">
    <location>
        <begin position="6"/>
        <end position="36"/>
    </location>
</feature>
<dbReference type="PANTHER" id="PTHR34989:SF1">
    <property type="entry name" value="PROTEIN HDED"/>
    <property type="match status" value="1"/>
</dbReference>
<dbReference type="InterPro" id="IPR052712">
    <property type="entry name" value="Acid_resist_chaperone_HdeD"/>
</dbReference>
<dbReference type="EMBL" id="CP041186">
    <property type="protein sequence ID" value="QDG54855.1"/>
    <property type="molecule type" value="Genomic_DNA"/>
</dbReference>
<organism evidence="2 3">
    <name type="scientific">Persicimonas caeni</name>
    <dbReference type="NCBI Taxonomy" id="2292766"/>
    <lineage>
        <taxon>Bacteria</taxon>
        <taxon>Deltaproteobacteria</taxon>
        <taxon>Bradymonadales</taxon>
        <taxon>Bradymonadaceae</taxon>
        <taxon>Persicimonas</taxon>
    </lineage>
</organism>
<feature type="transmembrane region" description="Helical" evidence="1">
    <location>
        <begin position="57"/>
        <end position="76"/>
    </location>
</feature>
<dbReference type="PANTHER" id="PTHR34989">
    <property type="entry name" value="PROTEIN HDED"/>
    <property type="match status" value="1"/>
</dbReference>
<dbReference type="GO" id="GO:0005886">
    <property type="term" value="C:plasma membrane"/>
    <property type="evidence" value="ECO:0007669"/>
    <property type="project" value="TreeGrafter"/>
</dbReference>
<dbReference type="AlphaFoldDB" id="A0A4Y6Q4E4"/>
<evidence type="ECO:0000313" key="2">
    <source>
        <dbReference type="EMBL" id="QDG54855.1"/>
    </source>
</evidence>
<proteinExistence type="predicted"/>
<accession>A0A5B8YH09</accession>
<feature type="transmembrane region" description="Helical" evidence="1">
    <location>
        <begin position="141"/>
        <end position="163"/>
    </location>
</feature>
<name>A0A4Y6Q4E4_PERCE</name>
<keyword evidence="1" id="KW-1133">Transmembrane helix</keyword>
<protein>
    <submittedName>
        <fullName evidence="2">HdeD family acid-resistance protein</fullName>
    </submittedName>
</protein>
<reference evidence="2 3" key="1">
    <citation type="submission" date="2019-06" db="EMBL/GenBank/DDBJ databases">
        <title>Persicimonas caeni gen. nov., sp. nov., a predatory bacterium isolated from solar saltern.</title>
        <authorList>
            <person name="Wang S."/>
        </authorList>
    </citation>
    <scope>NUCLEOTIDE SEQUENCE [LARGE SCALE GENOMIC DNA]</scope>
    <source>
        <strain evidence="2 3">YN101</strain>
    </source>
</reference>
<feature type="transmembrane region" description="Helical" evidence="1">
    <location>
        <begin position="114"/>
        <end position="135"/>
    </location>
</feature>
<evidence type="ECO:0000256" key="1">
    <source>
        <dbReference type="SAM" id="Phobius"/>
    </source>
</evidence>
<gene>
    <name evidence="2" type="ORF">FIV42_07565</name>
</gene>
<feature type="transmembrane region" description="Helical" evidence="1">
    <location>
        <begin position="82"/>
        <end position="102"/>
    </location>
</feature>
<dbReference type="Pfam" id="PF03729">
    <property type="entry name" value="DUF308"/>
    <property type="match status" value="2"/>
</dbReference>
<dbReference type="InterPro" id="IPR005325">
    <property type="entry name" value="DUF308_memb"/>
</dbReference>
<evidence type="ECO:0000313" key="3">
    <source>
        <dbReference type="Proteomes" id="UP000315995"/>
    </source>
</evidence>
<keyword evidence="3" id="KW-1185">Reference proteome</keyword>
<keyword evidence="1" id="KW-0812">Transmembrane</keyword>
<dbReference type="OrthoDB" id="5513646at2"/>
<sequence length="184" mass="19311">MALRGAITILFGILAFIWPQQALMTLVILFGVFALLDGAATFAFMTRGGRASGGRGWPLFITGIAGLTAGLLTLFWPGVTAVTLLYIIAAWAVVRGIFEVVAAVQLREVMRSSVVLGIAGVLSVVFGIALFAWPAEGLLALVWLVALYALAAGAALLIMAFGLRGVTEQGRLRQEPPRDGATPA</sequence>
<dbReference type="Proteomes" id="UP000315995">
    <property type="component" value="Chromosome"/>
</dbReference>
<accession>A0A4Y6Q4E4</accession>
<keyword evidence="1" id="KW-0472">Membrane</keyword>